<accession>J3PGR6</accession>
<keyword evidence="3" id="KW-1185">Reference proteome</keyword>
<dbReference type="RefSeq" id="XP_009228860.1">
    <property type="nucleotide sequence ID" value="XM_009230596.1"/>
</dbReference>
<evidence type="ECO:0000313" key="3">
    <source>
        <dbReference type="Proteomes" id="UP000006039"/>
    </source>
</evidence>
<reference evidence="3" key="1">
    <citation type="submission" date="2010-07" db="EMBL/GenBank/DDBJ databases">
        <title>The genome sequence of Gaeumannomyces graminis var. tritici strain R3-111a-1.</title>
        <authorList>
            <consortium name="The Broad Institute Genome Sequencing Platform"/>
            <person name="Ma L.-J."/>
            <person name="Dead R."/>
            <person name="Young S."/>
            <person name="Zeng Q."/>
            <person name="Koehrsen M."/>
            <person name="Alvarado L."/>
            <person name="Berlin A."/>
            <person name="Chapman S.B."/>
            <person name="Chen Z."/>
            <person name="Freedman E."/>
            <person name="Gellesch M."/>
            <person name="Goldberg J."/>
            <person name="Griggs A."/>
            <person name="Gujja S."/>
            <person name="Heilman E.R."/>
            <person name="Heiman D."/>
            <person name="Hepburn T."/>
            <person name="Howarth C."/>
            <person name="Jen D."/>
            <person name="Larson L."/>
            <person name="Mehta T."/>
            <person name="Neiman D."/>
            <person name="Pearson M."/>
            <person name="Roberts A."/>
            <person name="Saif S."/>
            <person name="Shea T."/>
            <person name="Shenoy N."/>
            <person name="Sisk P."/>
            <person name="Stolte C."/>
            <person name="Sykes S."/>
            <person name="Walk T."/>
            <person name="White J."/>
            <person name="Yandava C."/>
            <person name="Haas B."/>
            <person name="Nusbaum C."/>
            <person name="Birren B."/>
        </authorList>
    </citation>
    <scope>NUCLEOTIDE SEQUENCE [LARGE SCALE GENOMIC DNA]</scope>
    <source>
        <strain evidence="3">R3-111a-1</strain>
    </source>
</reference>
<gene>
    <name evidence="2" type="primary">20353153</name>
    <name evidence="1" type="ORF">GGTG_12695</name>
</gene>
<name>J3PGR6_GAET3</name>
<evidence type="ECO:0000313" key="2">
    <source>
        <dbReference type="EnsemblFungi" id="EJT69812"/>
    </source>
</evidence>
<proteinExistence type="predicted"/>
<dbReference type="HOGENOM" id="CLU_2386302_0_0_1"/>
<reference evidence="2" key="5">
    <citation type="submission" date="2018-04" db="UniProtKB">
        <authorList>
            <consortium name="EnsemblFungi"/>
        </authorList>
    </citation>
    <scope>IDENTIFICATION</scope>
    <source>
        <strain evidence="2">R3-111a-1</strain>
    </source>
</reference>
<reference evidence="1" key="2">
    <citation type="submission" date="2010-07" db="EMBL/GenBank/DDBJ databases">
        <authorList>
            <consortium name="The Broad Institute Genome Sequencing Platform"/>
            <consortium name="Broad Institute Genome Sequencing Center for Infectious Disease"/>
            <person name="Ma L.-J."/>
            <person name="Dead R."/>
            <person name="Young S."/>
            <person name="Zeng Q."/>
            <person name="Koehrsen M."/>
            <person name="Alvarado L."/>
            <person name="Berlin A."/>
            <person name="Chapman S.B."/>
            <person name="Chen Z."/>
            <person name="Freedman E."/>
            <person name="Gellesch M."/>
            <person name="Goldberg J."/>
            <person name="Griggs A."/>
            <person name="Gujja S."/>
            <person name="Heilman E.R."/>
            <person name="Heiman D."/>
            <person name="Hepburn T."/>
            <person name="Howarth C."/>
            <person name="Jen D."/>
            <person name="Larson L."/>
            <person name="Mehta T."/>
            <person name="Neiman D."/>
            <person name="Pearson M."/>
            <person name="Roberts A."/>
            <person name="Saif S."/>
            <person name="Shea T."/>
            <person name="Shenoy N."/>
            <person name="Sisk P."/>
            <person name="Stolte C."/>
            <person name="Sykes S."/>
            <person name="Walk T."/>
            <person name="White J."/>
            <person name="Yandava C."/>
            <person name="Haas B."/>
            <person name="Nusbaum C."/>
            <person name="Birren B."/>
        </authorList>
    </citation>
    <scope>NUCLEOTIDE SEQUENCE</scope>
    <source>
        <strain evidence="1">R3-111a-1</strain>
    </source>
</reference>
<organism evidence="1">
    <name type="scientific">Gaeumannomyces tritici (strain R3-111a-1)</name>
    <name type="common">Wheat and barley take-all root rot fungus</name>
    <name type="synonym">Gaeumannomyces graminis var. tritici</name>
    <dbReference type="NCBI Taxonomy" id="644352"/>
    <lineage>
        <taxon>Eukaryota</taxon>
        <taxon>Fungi</taxon>
        <taxon>Dikarya</taxon>
        <taxon>Ascomycota</taxon>
        <taxon>Pezizomycotina</taxon>
        <taxon>Sordariomycetes</taxon>
        <taxon>Sordariomycetidae</taxon>
        <taxon>Magnaporthales</taxon>
        <taxon>Magnaporthaceae</taxon>
        <taxon>Gaeumannomyces</taxon>
    </lineage>
</organism>
<protein>
    <submittedName>
        <fullName evidence="1 2">Uncharacterized protein</fullName>
    </submittedName>
</protein>
<evidence type="ECO:0000313" key="1">
    <source>
        <dbReference type="EMBL" id="EJT69812.1"/>
    </source>
</evidence>
<dbReference type="EMBL" id="GL385403">
    <property type="protein sequence ID" value="EJT69812.1"/>
    <property type="molecule type" value="Genomic_DNA"/>
</dbReference>
<dbReference type="AlphaFoldDB" id="J3PGR6"/>
<dbReference type="Proteomes" id="UP000006039">
    <property type="component" value="Unassembled WGS sequence"/>
</dbReference>
<sequence>MPSSRRRAPEAPPRGWPGCPGCPCGAPVVGPSRRDGVFRHPDAPAVALYTDAGSKPGRLPTSHDCCARKVSMALSSLQHPSVLAQTILFPPGMP</sequence>
<reference evidence="2" key="4">
    <citation type="journal article" date="2015" name="G3 (Bethesda)">
        <title>Genome sequences of three phytopathogenic species of the Magnaporthaceae family of fungi.</title>
        <authorList>
            <person name="Okagaki L.H."/>
            <person name="Nunes C.C."/>
            <person name="Sailsbery J."/>
            <person name="Clay B."/>
            <person name="Brown D."/>
            <person name="John T."/>
            <person name="Oh Y."/>
            <person name="Young N."/>
            <person name="Fitzgerald M."/>
            <person name="Haas B.J."/>
            <person name="Zeng Q."/>
            <person name="Young S."/>
            <person name="Adiconis X."/>
            <person name="Fan L."/>
            <person name="Levin J.Z."/>
            <person name="Mitchell T.K."/>
            <person name="Okubara P.A."/>
            <person name="Farman M.L."/>
            <person name="Kohn L.M."/>
            <person name="Birren B."/>
            <person name="Ma L.-J."/>
            <person name="Dean R.A."/>
        </authorList>
    </citation>
    <scope>NUCLEOTIDE SEQUENCE</scope>
    <source>
        <strain evidence="2">R3-111a-1</strain>
    </source>
</reference>
<dbReference type="EnsemblFungi" id="EJT69812">
    <property type="protein sequence ID" value="EJT69812"/>
    <property type="gene ID" value="GGTG_12695"/>
</dbReference>
<dbReference type="GeneID" id="20353153"/>
<reference evidence="1" key="3">
    <citation type="submission" date="2010-09" db="EMBL/GenBank/DDBJ databases">
        <title>Annotation of Gaeumannomyces graminis var. tritici R3-111a-1.</title>
        <authorList>
            <consortium name="The Broad Institute Genome Sequencing Platform"/>
            <person name="Ma L.-J."/>
            <person name="Dead R."/>
            <person name="Young S.K."/>
            <person name="Zeng Q."/>
            <person name="Gargeya S."/>
            <person name="Fitzgerald M."/>
            <person name="Haas B."/>
            <person name="Abouelleil A."/>
            <person name="Alvarado L."/>
            <person name="Arachchi H.M."/>
            <person name="Berlin A."/>
            <person name="Brown A."/>
            <person name="Chapman S.B."/>
            <person name="Chen Z."/>
            <person name="Dunbar C."/>
            <person name="Freedman E."/>
            <person name="Gearin G."/>
            <person name="Gellesch M."/>
            <person name="Goldberg J."/>
            <person name="Griggs A."/>
            <person name="Gujja S."/>
            <person name="Heiman D."/>
            <person name="Howarth C."/>
            <person name="Larson L."/>
            <person name="Lui A."/>
            <person name="MacDonald P.J.P."/>
            <person name="Mehta T."/>
            <person name="Montmayeur A."/>
            <person name="Murphy C."/>
            <person name="Neiman D."/>
            <person name="Pearson M."/>
            <person name="Priest M."/>
            <person name="Roberts A."/>
            <person name="Saif S."/>
            <person name="Shea T."/>
            <person name="Shenoy N."/>
            <person name="Sisk P."/>
            <person name="Stolte C."/>
            <person name="Sykes S."/>
            <person name="Yandava C."/>
            <person name="Wortman J."/>
            <person name="Nusbaum C."/>
            <person name="Birren B."/>
        </authorList>
    </citation>
    <scope>NUCLEOTIDE SEQUENCE</scope>
    <source>
        <strain evidence="1">R3-111a-1</strain>
    </source>
</reference>
<dbReference type="VEuPathDB" id="FungiDB:GGTG_12695"/>